<reference evidence="6" key="1">
    <citation type="submission" date="2023-08" db="EMBL/GenBank/DDBJ databases">
        <title>Black Yeasts Isolated from many extreme environments.</title>
        <authorList>
            <person name="Coleine C."/>
            <person name="Stajich J.E."/>
            <person name="Selbmann L."/>
        </authorList>
    </citation>
    <scope>NUCLEOTIDE SEQUENCE</scope>
    <source>
        <strain evidence="6">CCFEE 5810</strain>
    </source>
</reference>
<evidence type="ECO:0000259" key="5">
    <source>
        <dbReference type="PROSITE" id="PS50865"/>
    </source>
</evidence>
<proteinExistence type="predicted"/>
<dbReference type="AlphaFoldDB" id="A0AAN7VWT7"/>
<dbReference type="EMBL" id="JAVRQU010000002">
    <property type="protein sequence ID" value="KAK5706918.1"/>
    <property type="molecule type" value="Genomic_DNA"/>
</dbReference>
<name>A0AAN7VWT7_9PEZI</name>
<keyword evidence="1" id="KW-0479">Metal-binding</keyword>
<dbReference type="Gene3D" id="6.10.140.2220">
    <property type="match status" value="1"/>
</dbReference>
<sequence length="264" mass="28913">MADTSDDAASTSSKSIMHKVCKTCGTSNDNEGGALLRCGSCKAVSYCSKDCQKSDWPNHKRYCKSLLRAIQLPGYQYIKRHLPNNARDLANVSQAFVIYMIQKGPQVEIQIAACVLGDKKGADALFAELPVSRALGFPLGIAKQPIKGLQVPNIGAEILSIDPDPKSLTFGQCLPAYQGTGGLIVARCDGKPLHGLHVEALLHYVQHVVWPELDAMEQREKAGEVIDRQEVKDQLLTPAAFATGFRTFKEIQMAWVDDSERDEL</sequence>
<organism evidence="6 7">
    <name type="scientific">Elasticomyces elasticus</name>
    <dbReference type="NCBI Taxonomy" id="574655"/>
    <lineage>
        <taxon>Eukaryota</taxon>
        <taxon>Fungi</taxon>
        <taxon>Dikarya</taxon>
        <taxon>Ascomycota</taxon>
        <taxon>Pezizomycotina</taxon>
        <taxon>Dothideomycetes</taxon>
        <taxon>Dothideomycetidae</taxon>
        <taxon>Mycosphaerellales</taxon>
        <taxon>Teratosphaeriaceae</taxon>
        <taxon>Elasticomyces</taxon>
    </lineage>
</organism>
<evidence type="ECO:0000256" key="4">
    <source>
        <dbReference type="PROSITE-ProRule" id="PRU00134"/>
    </source>
</evidence>
<keyword evidence="2 4" id="KW-0863">Zinc-finger</keyword>
<comment type="caution">
    <text evidence="6">The sequence shown here is derived from an EMBL/GenBank/DDBJ whole genome shotgun (WGS) entry which is preliminary data.</text>
</comment>
<accession>A0AAN7VWT7</accession>
<evidence type="ECO:0000313" key="7">
    <source>
        <dbReference type="Proteomes" id="UP001310594"/>
    </source>
</evidence>
<gene>
    <name evidence="6" type="ORF">LTR97_001910</name>
</gene>
<dbReference type="Pfam" id="PF01753">
    <property type="entry name" value="zf-MYND"/>
    <property type="match status" value="1"/>
</dbReference>
<dbReference type="Proteomes" id="UP001310594">
    <property type="component" value="Unassembled WGS sequence"/>
</dbReference>
<protein>
    <recommendedName>
        <fullName evidence="5">MYND-type domain-containing protein</fullName>
    </recommendedName>
</protein>
<evidence type="ECO:0000256" key="2">
    <source>
        <dbReference type="ARBA" id="ARBA00022771"/>
    </source>
</evidence>
<dbReference type="InterPro" id="IPR002893">
    <property type="entry name" value="Znf_MYND"/>
</dbReference>
<evidence type="ECO:0000256" key="1">
    <source>
        <dbReference type="ARBA" id="ARBA00022723"/>
    </source>
</evidence>
<evidence type="ECO:0000256" key="3">
    <source>
        <dbReference type="ARBA" id="ARBA00022833"/>
    </source>
</evidence>
<feature type="domain" description="MYND-type" evidence="5">
    <location>
        <begin position="21"/>
        <end position="63"/>
    </location>
</feature>
<dbReference type="SUPFAM" id="SSF144232">
    <property type="entry name" value="HIT/MYND zinc finger-like"/>
    <property type="match status" value="1"/>
</dbReference>
<dbReference type="GO" id="GO:0008270">
    <property type="term" value="F:zinc ion binding"/>
    <property type="evidence" value="ECO:0007669"/>
    <property type="project" value="UniProtKB-KW"/>
</dbReference>
<dbReference type="PROSITE" id="PS50865">
    <property type="entry name" value="ZF_MYND_2"/>
    <property type="match status" value="1"/>
</dbReference>
<evidence type="ECO:0000313" key="6">
    <source>
        <dbReference type="EMBL" id="KAK5706918.1"/>
    </source>
</evidence>
<keyword evidence="3" id="KW-0862">Zinc</keyword>